<evidence type="ECO:0000256" key="2">
    <source>
        <dbReference type="ARBA" id="ARBA00022490"/>
    </source>
</evidence>
<dbReference type="SUPFAM" id="SSF56112">
    <property type="entry name" value="Protein kinase-like (PK-like)"/>
    <property type="match status" value="1"/>
</dbReference>
<dbReference type="InterPro" id="IPR000719">
    <property type="entry name" value="Prot_kinase_dom"/>
</dbReference>
<comment type="subcellular location">
    <subcellularLocation>
        <location evidence="1">Cytoplasm</location>
    </subcellularLocation>
</comment>
<dbReference type="InterPro" id="IPR017441">
    <property type="entry name" value="Protein_kinase_ATP_BS"/>
</dbReference>
<evidence type="ECO:0000256" key="9">
    <source>
        <dbReference type="SAM" id="Coils"/>
    </source>
</evidence>
<dbReference type="PROSITE" id="PS00107">
    <property type="entry name" value="PROTEIN_KINASE_ATP"/>
    <property type="match status" value="1"/>
</dbReference>
<keyword evidence="6" id="KW-0418">Kinase</keyword>
<organism evidence="11 12">
    <name type="scientific">Cloeon dipterum</name>
    <dbReference type="NCBI Taxonomy" id="197152"/>
    <lineage>
        <taxon>Eukaryota</taxon>
        <taxon>Metazoa</taxon>
        <taxon>Ecdysozoa</taxon>
        <taxon>Arthropoda</taxon>
        <taxon>Hexapoda</taxon>
        <taxon>Insecta</taxon>
        <taxon>Pterygota</taxon>
        <taxon>Palaeoptera</taxon>
        <taxon>Ephemeroptera</taxon>
        <taxon>Pisciforma</taxon>
        <taxon>Baetidae</taxon>
        <taxon>Cloeon</taxon>
    </lineage>
</organism>
<dbReference type="OrthoDB" id="10013850at2759"/>
<evidence type="ECO:0000313" key="11">
    <source>
        <dbReference type="EMBL" id="CAB3368178.1"/>
    </source>
</evidence>
<sequence length="773" mass="89299">MEPKCDSVDFSFLNSELPCLPSLRRIDMESYHLKSALPRVHRSGLWMTENFMWSEDDVLGQGTFGIVYKGYRKKDGMPVAVKKFNRISNQRPEDEQRRELELLQKLHHENVVKLLAIENDQKEKKFVLVTELCTGNSLHDMIKEPENAYGLPENDFLLILEHVAAGIKYLKEEGVVHRDLKLGNIMKYEGIDGSVLYKLIDFGHAKCINNDECFDSICGTSYFIHPKIYGCYLNEETKEPFPVILELWSIGVIIYTIATGSLPFRLLDSKDMKKALYWITKNKPTGAISGCQNSPDSNSFDYSTSLPDKCQLSRDLKKVITPIIAKLMEVSLSKAWSFEEFFASVEQINKAKQRVIWCWRVHEFEMLRLYPEDEVWTAEKLSSKIENVTSIPVTQQILLHDKVVNIESDKQLVITTEKKPFFLFRRGDNVQELRDAGNDLVFPSMNIKKLDRQKDCSKSKQCVILAYDLKRQADHFSLAAKMTNKAANHLRKHIAREAAKLDSLQKQILQSSTSAKQQIEIIMKIQRLFENKDTAKTDGLQSDILNLNIKLEEQASAIRKLMNSIPNMSIPENSITTGVATMNTLALRLKDSWQKLESNLYQTLSYKEEEYFKLEKIRVSSACEEIKHLMVSTILPFASDLAQTLSNWYKESQEYFNRAENLEVNIIEVQTTLREIQERFDSTKEQQILSLQTERRDSEIAQKLQCASQDQDLTVVQLPDSTNYLRRIVKTIFTQHQEMTKLIMESKKINSDTRKVFEDILALEMRNEDFPNV</sequence>
<name>A0A8S1CFN6_9INSE</name>
<dbReference type="InterPro" id="IPR011009">
    <property type="entry name" value="Kinase-like_dom_sf"/>
</dbReference>
<dbReference type="Pfam" id="PF18394">
    <property type="entry name" value="TBK1_CCD1"/>
    <property type="match status" value="1"/>
</dbReference>
<evidence type="ECO:0000256" key="4">
    <source>
        <dbReference type="ARBA" id="ARBA00022679"/>
    </source>
</evidence>
<dbReference type="InterPro" id="IPR041309">
    <property type="entry name" value="TBK1_CC1"/>
</dbReference>
<dbReference type="EMBL" id="CADEPI010000036">
    <property type="protein sequence ID" value="CAB3368178.1"/>
    <property type="molecule type" value="Genomic_DNA"/>
</dbReference>
<dbReference type="Pfam" id="PF00069">
    <property type="entry name" value="Pkinase"/>
    <property type="match status" value="1"/>
</dbReference>
<gene>
    <name evidence="11" type="ORF">CLODIP_2_CD08069</name>
</gene>
<evidence type="ECO:0000256" key="1">
    <source>
        <dbReference type="ARBA" id="ARBA00004496"/>
    </source>
</evidence>
<dbReference type="Gene3D" id="1.10.510.10">
    <property type="entry name" value="Transferase(Phosphotransferase) domain 1"/>
    <property type="match status" value="1"/>
</dbReference>
<feature type="coiled-coil region" evidence="9">
    <location>
        <begin position="659"/>
        <end position="686"/>
    </location>
</feature>
<dbReference type="FunFam" id="1.10.510.10:FF:000100">
    <property type="entry name" value="inhibitor of nuclear factor kappa-B kinase subunit epsilon"/>
    <property type="match status" value="1"/>
</dbReference>
<keyword evidence="2" id="KW-0963">Cytoplasm</keyword>
<dbReference type="PANTHER" id="PTHR22969:SF15">
    <property type="entry name" value="FI05319P"/>
    <property type="match status" value="1"/>
</dbReference>
<dbReference type="Proteomes" id="UP000494165">
    <property type="component" value="Unassembled WGS sequence"/>
</dbReference>
<dbReference type="GO" id="GO:0004674">
    <property type="term" value="F:protein serine/threonine kinase activity"/>
    <property type="evidence" value="ECO:0007669"/>
    <property type="project" value="UniProtKB-KW"/>
</dbReference>
<evidence type="ECO:0000256" key="8">
    <source>
        <dbReference type="PROSITE-ProRule" id="PRU10141"/>
    </source>
</evidence>
<dbReference type="Gene3D" id="3.10.20.90">
    <property type="entry name" value="Phosphatidylinositol 3-kinase Catalytic Subunit, Chain A, domain 1"/>
    <property type="match status" value="1"/>
</dbReference>
<dbReference type="GO" id="GO:0010628">
    <property type="term" value="P:positive regulation of gene expression"/>
    <property type="evidence" value="ECO:0007669"/>
    <property type="project" value="UniProtKB-ARBA"/>
</dbReference>
<evidence type="ECO:0000259" key="10">
    <source>
        <dbReference type="PROSITE" id="PS50011"/>
    </source>
</evidence>
<dbReference type="GO" id="GO:0009967">
    <property type="term" value="P:positive regulation of signal transduction"/>
    <property type="evidence" value="ECO:0007669"/>
    <property type="project" value="UniProtKB-ARBA"/>
</dbReference>
<dbReference type="PANTHER" id="PTHR22969">
    <property type="entry name" value="IKB KINASE"/>
    <property type="match status" value="1"/>
</dbReference>
<dbReference type="FunFam" id="3.30.200.20:FF:000106">
    <property type="entry name" value="serine/threonine-protein kinase TBK1 isoform X1"/>
    <property type="match status" value="1"/>
</dbReference>
<keyword evidence="7 8" id="KW-0067">ATP-binding</keyword>
<keyword evidence="12" id="KW-1185">Reference proteome</keyword>
<dbReference type="PROSITE" id="PS50011">
    <property type="entry name" value="PROTEIN_KINASE_DOM"/>
    <property type="match status" value="1"/>
</dbReference>
<feature type="domain" description="Protein kinase" evidence="10">
    <location>
        <begin position="53"/>
        <end position="365"/>
    </location>
</feature>
<keyword evidence="4" id="KW-0808">Transferase</keyword>
<accession>A0A8S1CFN6</accession>
<reference evidence="11 12" key="1">
    <citation type="submission" date="2020-04" db="EMBL/GenBank/DDBJ databases">
        <authorList>
            <person name="Alioto T."/>
            <person name="Alioto T."/>
            <person name="Gomez Garrido J."/>
        </authorList>
    </citation>
    <scope>NUCLEOTIDE SEQUENCE [LARGE SCALE GENOMIC DNA]</scope>
</reference>
<dbReference type="GO" id="GO:0045089">
    <property type="term" value="P:positive regulation of innate immune response"/>
    <property type="evidence" value="ECO:0007669"/>
    <property type="project" value="UniProtKB-ARBA"/>
</dbReference>
<evidence type="ECO:0000256" key="5">
    <source>
        <dbReference type="ARBA" id="ARBA00022741"/>
    </source>
</evidence>
<keyword evidence="5 8" id="KW-0547">Nucleotide-binding</keyword>
<evidence type="ECO:0000256" key="7">
    <source>
        <dbReference type="ARBA" id="ARBA00022840"/>
    </source>
</evidence>
<keyword evidence="3" id="KW-0723">Serine/threonine-protein kinase</keyword>
<evidence type="ECO:0000256" key="3">
    <source>
        <dbReference type="ARBA" id="ARBA00022527"/>
    </source>
</evidence>
<dbReference type="InterPro" id="IPR051180">
    <property type="entry name" value="IKK"/>
</dbReference>
<comment type="caution">
    <text evidence="11">The sequence shown here is derived from an EMBL/GenBank/DDBJ whole genome shotgun (WGS) entry which is preliminary data.</text>
</comment>
<dbReference type="AlphaFoldDB" id="A0A8S1CFN6"/>
<feature type="binding site" evidence="8">
    <location>
        <position position="83"/>
    </location>
    <ligand>
        <name>ATP</name>
        <dbReference type="ChEBI" id="CHEBI:30616"/>
    </ligand>
</feature>
<dbReference type="Gene3D" id="1.20.1270.420">
    <property type="match status" value="1"/>
</dbReference>
<evidence type="ECO:0000256" key="6">
    <source>
        <dbReference type="ARBA" id="ARBA00022777"/>
    </source>
</evidence>
<protein>
    <recommendedName>
        <fullName evidence="10">Protein kinase domain-containing protein</fullName>
    </recommendedName>
</protein>
<keyword evidence="9" id="KW-0175">Coiled coil</keyword>
<dbReference type="GO" id="GO:0005524">
    <property type="term" value="F:ATP binding"/>
    <property type="evidence" value="ECO:0007669"/>
    <property type="project" value="UniProtKB-UniRule"/>
</dbReference>
<evidence type="ECO:0000313" key="12">
    <source>
        <dbReference type="Proteomes" id="UP000494165"/>
    </source>
</evidence>
<dbReference type="GO" id="GO:0006950">
    <property type="term" value="P:response to stress"/>
    <property type="evidence" value="ECO:0007669"/>
    <property type="project" value="UniProtKB-ARBA"/>
</dbReference>
<proteinExistence type="predicted"/>
<dbReference type="Gene3D" id="3.30.200.20">
    <property type="entry name" value="Phosphorylase Kinase, domain 1"/>
    <property type="match status" value="1"/>
</dbReference>
<dbReference type="GO" id="GO:0005737">
    <property type="term" value="C:cytoplasm"/>
    <property type="evidence" value="ECO:0007669"/>
    <property type="project" value="UniProtKB-SubCell"/>
</dbReference>
<dbReference type="SMART" id="SM00220">
    <property type="entry name" value="S_TKc"/>
    <property type="match status" value="1"/>
</dbReference>